<dbReference type="GO" id="GO:0034599">
    <property type="term" value="P:cellular response to oxidative stress"/>
    <property type="evidence" value="ECO:0007669"/>
    <property type="project" value="TreeGrafter"/>
</dbReference>
<dbReference type="GO" id="GO:0045454">
    <property type="term" value="P:cell redox homeostasis"/>
    <property type="evidence" value="ECO:0007669"/>
    <property type="project" value="TreeGrafter"/>
</dbReference>
<dbReference type="KEGG" id="tsa:AciPR4_1668"/>
<dbReference type="RefSeq" id="WP_013568208.1">
    <property type="nucleotide sequence ID" value="NC_014963.1"/>
</dbReference>
<keyword evidence="7" id="KW-0676">Redox-active center</keyword>
<comment type="catalytic activity">
    <reaction evidence="11">
        <text>a hydroperoxide + [thioredoxin]-dithiol = an alcohol + [thioredoxin]-disulfide + H2O</text>
        <dbReference type="Rhea" id="RHEA:62620"/>
        <dbReference type="Rhea" id="RHEA-COMP:10698"/>
        <dbReference type="Rhea" id="RHEA-COMP:10700"/>
        <dbReference type="ChEBI" id="CHEBI:15377"/>
        <dbReference type="ChEBI" id="CHEBI:29950"/>
        <dbReference type="ChEBI" id="CHEBI:30879"/>
        <dbReference type="ChEBI" id="CHEBI:35924"/>
        <dbReference type="ChEBI" id="CHEBI:50058"/>
        <dbReference type="EC" id="1.11.1.24"/>
    </reaction>
</comment>
<evidence type="ECO:0000256" key="5">
    <source>
        <dbReference type="ARBA" id="ARBA00023002"/>
    </source>
</evidence>
<dbReference type="InterPro" id="IPR000866">
    <property type="entry name" value="AhpC/TSA"/>
</dbReference>
<comment type="function">
    <text evidence="1">Thiol-specific peroxidase that catalyzes the reduction of hydrogen peroxide and organic hydroperoxides to water and alcohols, respectively. Plays a role in cell protection against oxidative stress by detoxifying peroxides and as sensor of hydrogen peroxide-mediated signaling events.</text>
</comment>
<keyword evidence="6" id="KW-1015">Disulfide bond</keyword>
<dbReference type="PANTHER" id="PTHR42801:SF7">
    <property type="entry name" value="SLL1159 PROTEIN"/>
    <property type="match status" value="1"/>
</dbReference>
<keyword evidence="5" id="KW-0560">Oxidoreductase</keyword>
<dbReference type="InterPro" id="IPR036249">
    <property type="entry name" value="Thioredoxin-like_sf"/>
</dbReference>
<dbReference type="AlphaFoldDB" id="E8V3B8"/>
<evidence type="ECO:0000313" key="13">
    <source>
        <dbReference type="EMBL" id="ADV82475.1"/>
    </source>
</evidence>
<comment type="similarity">
    <text evidence="9">Belongs to the peroxiredoxin family. BCP/PrxQ subfamily.</text>
</comment>
<evidence type="ECO:0000256" key="8">
    <source>
        <dbReference type="ARBA" id="ARBA00032824"/>
    </source>
</evidence>
<dbReference type="Proteomes" id="UP000006844">
    <property type="component" value="Chromosome"/>
</dbReference>
<evidence type="ECO:0000256" key="4">
    <source>
        <dbReference type="ARBA" id="ARBA00022862"/>
    </source>
</evidence>
<keyword evidence="14" id="KW-1185">Reference proteome</keyword>
<dbReference type="InterPro" id="IPR050924">
    <property type="entry name" value="Peroxiredoxin_BCP/PrxQ"/>
</dbReference>
<dbReference type="PANTHER" id="PTHR42801">
    <property type="entry name" value="THIOREDOXIN-DEPENDENT PEROXIDE REDUCTASE"/>
    <property type="match status" value="1"/>
</dbReference>
<sequence>MSALQPRLDEITQNTRKLVQEERLAIGERAVADLFESGIEDRALKVGDTAPAFALPDAISGKIIRSSDLLSLGPLVINFFRGRWCPYCVTELETWRDLQPRLRELGGLVVAISPQTLRQSDFTVQQHGIPFPLLRDEGCTLAEKFGVAYALTPEMQRYYRSILVNIPFINAGRNVMASADAALERDWMLPIPATFVVNRDGVITFAEAHADFRVRPEPEEVLAALQRS</sequence>
<gene>
    <name evidence="13" type="ordered locus">AciPR4_1668</name>
</gene>
<dbReference type="eggNOG" id="COG1225">
    <property type="taxonomic scope" value="Bacteria"/>
</dbReference>
<evidence type="ECO:0000256" key="11">
    <source>
        <dbReference type="ARBA" id="ARBA00049091"/>
    </source>
</evidence>
<organism evidence="13 14">
    <name type="scientific">Terriglobus saanensis (strain ATCC BAA-1853 / DSM 23119 / SP1PR4)</name>
    <dbReference type="NCBI Taxonomy" id="401053"/>
    <lineage>
        <taxon>Bacteria</taxon>
        <taxon>Pseudomonadati</taxon>
        <taxon>Acidobacteriota</taxon>
        <taxon>Terriglobia</taxon>
        <taxon>Terriglobales</taxon>
        <taxon>Acidobacteriaceae</taxon>
        <taxon>Terriglobus</taxon>
    </lineage>
</organism>
<dbReference type="InterPro" id="IPR013766">
    <property type="entry name" value="Thioredoxin_domain"/>
</dbReference>
<dbReference type="OrthoDB" id="9809746at2"/>
<evidence type="ECO:0000256" key="7">
    <source>
        <dbReference type="ARBA" id="ARBA00023284"/>
    </source>
</evidence>
<reference evidence="13 14" key="1">
    <citation type="journal article" date="2012" name="Stand. Genomic Sci.">
        <title>Complete genome sequence of Terriglobus saanensis type strain SP1PR4(T), an Acidobacteria from tundra soil.</title>
        <authorList>
            <person name="Rawat S.R."/>
            <person name="Mannisto M.K."/>
            <person name="Starovoytov V."/>
            <person name="Goodwin L."/>
            <person name="Nolan M."/>
            <person name="Hauser L."/>
            <person name="Land M."/>
            <person name="Davenport K.W."/>
            <person name="Woyke T."/>
            <person name="Haggblom M.M."/>
        </authorList>
    </citation>
    <scope>NUCLEOTIDE SEQUENCE</scope>
    <source>
        <strain evidence="14">ATCC BAA-1853 / DSM 23119 / SP1PR4</strain>
    </source>
</reference>
<evidence type="ECO:0000256" key="9">
    <source>
        <dbReference type="ARBA" id="ARBA00038489"/>
    </source>
</evidence>
<dbReference type="STRING" id="401053.AciPR4_1668"/>
<dbReference type="HOGENOM" id="CLU_042529_5_0_0"/>
<keyword evidence="3" id="KW-0575">Peroxidase</keyword>
<dbReference type="EC" id="1.11.1.24" evidence="2"/>
<evidence type="ECO:0000313" key="14">
    <source>
        <dbReference type="Proteomes" id="UP000006844"/>
    </source>
</evidence>
<evidence type="ECO:0000256" key="3">
    <source>
        <dbReference type="ARBA" id="ARBA00022559"/>
    </source>
</evidence>
<dbReference type="Gene3D" id="3.40.30.10">
    <property type="entry name" value="Glutaredoxin"/>
    <property type="match status" value="1"/>
</dbReference>
<dbReference type="PROSITE" id="PS51352">
    <property type="entry name" value="THIOREDOXIN_2"/>
    <property type="match status" value="1"/>
</dbReference>
<dbReference type="GO" id="GO:0005737">
    <property type="term" value="C:cytoplasm"/>
    <property type="evidence" value="ECO:0007669"/>
    <property type="project" value="TreeGrafter"/>
</dbReference>
<evidence type="ECO:0000256" key="2">
    <source>
        <dbReference type="ARBA" id="ARBA00013017"/>
    </source>
</evidence>
<protein>
    <recommendedName>
        <fullName evidence="2">thioredoxin-dependent peroxiredoxin</fullName>
        <ecNumber evidence="2">1.11.1.24</ecNumber>
    </recommendedName>
    <alternativeName>
        <fullName evidence="8">Thioredoxin peroxidase</fullName>
    </alternativeName>
    <alternativeName>
        <fullName evidence="10">Thioredoxin-dependent peroxiredoxin Bcp</fullName>
    </alternativeName>
</protein>
<keyword evidence="4" id="KW-0049">Antioxidant</keyword>
<evidence type="ECO:0000256" key="10">
    <source>
        <dbReference type="ARBA" id="ARBA00042639"/>
    </source>
</evidence>
<evidence type="ECO:0000259" key="12">
    <source>
        <dbReference type="PROSITE" id="PS51352"/>
    </source>
</evidence>
<dbReference type="SUPFAM" id="SSF52833">
    <property type="entry name" value="Thioredoxin-like"/>
    <property type="match status" value="1"/>
</dbReference>
<proteinExistence type="inferred from homology"/>
<accession>E8V3B8</accession>
<dbReference type="CDD" id="cd02970">
    <property type="entry name" value="PRX_like2"/>
    <property type="match status" value="1"/>
</dbReference>
<dbReference type="EMBL" id="CP002467">
    <property type="protein sequence ID" value="ADV82475.1"/>
    <property type="molecule type" value="Genomic_DNA"/>
</dbReference>
<name>E8V3B8_TERSS</name>
<feature type="domain" description="Thioredoxin" evidence="12">
    <location>
        <begin position="44"/>
        <end position="228"/>
    </location>
</feature>
<evidence type="ECO:0000256" key="1">
    <source>
        <dbReference type="ARBA" id="ARBA00003330"/>
    </source>
</evidence>
<dbReference type="GO" id="GO:0008379">
    <property type="term" value="F:thioredoxin peroxidase activity"/>
    <property type="evidence" value="ECO:0007669"/>
    <property type="project" value="TreeGrafter"/>
</dbReference>
<dbReference type="Pfam" id="PF00578">
    <property type="entry name" value="AhpC-TSA"/>
    <property type="match status" value="1"/>
</dbReference>
<evidence type="ECO:0000256" key="6">
    <source>
        <dbReference type="ARBA" id="ARBA00023157"/>
    </source>
</evidence>